<dbReference type="SUPFAM" id="SSF52540">
    <property type="entry name" value="P-loop containing nucleoside triphosphate hydrolases"/>
    <property type="match status" value="1"/>
</dbReference>
<dbReference type="InterPro" id="IPR001478">
    <property type="entry name" value="PDZ"/>
</dbReference>
<dbReference type="InterPro" id="IPR008145">
    <property type="entry name" value="GK/Ca_channel_bsu"/>
</dbReference>
<dbReference type="InterPro" id="IPR036034">
    <property type="entry name" value="PDZ_sf"/>
</dbReference>
<dbReference type="InterPro" id="IPR027417">
    <property type="entry name" value="P-loop_NTPase"/>
</dbReference>
<proteinExistence type="inferred from homology"/>
<sequence>MSPDTTTASLESFSKAFEGILEGIADENGSRKKKLSAEDQKAISVIHKLLDTRRGSGTRSAGPDTTTASLESFSKAFEGILEGIADENGSRKKKLSAEDQKAISVIHKLLDTRRGSGTRSAGELNIWELNEGLLYEWEESAPPSVAVQQLVSLLSKPVIKMGSLKLDHIGYLRYPANKGVSRSTHTLGNFGKLIFVYLADLTIGDISDASLFWTYDHVVDRRYSPQLPDIPHEVDDDEGVAVKIVRLVKGNEPLGATIKCDADGGVYVARIIAGGVADRSACIQVRDRVMEVNGVSVTGMKPADIVKLLNTDDGSVIFKLIPAEIPSVVECDSPRYVRALADYWGSRDVLHPCPEAALSFVRGEILELVVTGDEHWWQARSLGFGPFANTLDEPFDGRKRIGLIPSELLHQKRRAQRDCDMRKASARKATKNTVEQTDSPLYESVSLISSNAPPVRPIVLIGASGVGRNELKRRLIMTNCERYSTTVPHTSRPPRAHERDGVDYYFVKKEEMEQWIRQGRFLEFGEYKGNLYGTLADSVLNLMTQGRVPVVNPHPLSLRLLRSPTFKPFVIFVQPPDFETFKETRTQHRARSTHVQDTRRGGVVAVGATYSRGFTDAELQQIITASEQLYQIYANYCDMVLVNGNLELAFSQLCHAVTKLDSEPCWIPSSWIE</sequence>
<dbReference type="WBParaSite" id="ALUE_0000881001-mRNA-1">
    <property type="protein sequence ID" value="ALUE_0000881001-mRNA-1"/>
    <property type="gene ID" value="ALUE_0000881001"/>
</dbReference>
<evidence type="ECO:0000313" key="8">
    <source>
        <dbReference type="WBParaSite" id="ALUE_0000881001-mRNA-1"/>
    </source>
</evidence>
<accession>A0A9J2PFP2</accession>
<evidence type="ECO:0000259" key="4">
    <source>
        <dbReference type="PROSITE" id="PS50002"/>
    </source>
</evidence>
<dbReference type="Gene3D" id="2.30.42.10">
    <property type="match status" value="1"/>
</dbReference>
<organism evidence="7 8">
    <name type="scientific">Ascaris lumbricoides</name>
    <name type="common">Giant roundworm</name>
    <dbReference type="NCBI Taxonomy" id="6252"/>
    <lineage>
        <taxon>Eukaryota</taxon>
        <taxon>Metazoa</taxon>
        <taxon>Ecdysozoa</taxon>
        <taxon>Nematoda</taxon>
        <taxon>Chromadorea</taxon>
        <taxon>Rhabditida</taxon>
        <taxon>Spirurina</taxon>
        <taxon>Ascaridomorpha</taxon>
        <taxon>Ascaridoidea</taxon>
        <taxon>Ascarididae</taxon>
        <taxon>Ascaris</taxon>
    </lineage>
</organism>
<dbReference type="InterPro" id="IPR001452">
    <property type="entry name" value="SH3_domain"/>
</dbReference>
<dbReference type="PANTHER" id="PTHR23122">
    <property type="entry name" value="MEMBRANE-ASSOCIATED GUANYLATE KINASE MAGUK"/>
    <property type="match status" value="1"/>
</dbReference>
<dbReference type="SUPFAM" id="SSF50156">
    <property type="entry name" value="PDZ domain-like"/>
    <property type="match status" value="1"/>
</dbReference>
<dbReference type="PROSITE" id="PS50052">
    <property type="entry name" value="GUANYLATE_KINASE_2"/>
    <property type="match status" value="1"/>
</dbReference>
<feature type="domain" description="SH3" evidence="4">
    <location>
        <begin position="332"/>
        <end position="414"/>
    </location>
</feature>
<evidence type="ECO:0000256" key="1">
    <source>
        <dbReference type="ARBA" id="ARBA00007014"/>
    </source>
</evidence>
<evidence type="ECO:0000313" key="7">
    <source>
        <dbReference type="Proteomes" id="UP000036681"/>
    </source>
</evidence>
<reference evidence="8" key="1">
    <citation type="submission" date="2023-03" db="UniProtKB">
        <authorList>
            <consortium name="WormBaseParasite"/>
        </authorList>
    </citation>
    <scope>IDENTIFICATION</scope>
</reference>
<dbReference type="InterPro" id="IPR020590">
    <property type="entry name" value="Guanylate_kinase_CS"/>
</dbReference>
<dbReference type="CDD" id="cd00071">
    <property type="entry name" value="GMPK"/>
    <property type="match status" value="1"/>
</dbReference>
<keyword evidence="7" id="KW-1185">Reference proteome</keyword>
<dbReference type="InterPro" id="IPR050716">
    <property type="entry name" value="MAGUK"/>
</dbReference>
<evidence type="ECO:0000256" key="3">
    <source>
        <dbReference type="PROSITE-ProRule" id="PRU00192"/>
    </source>
</evidence>
<dbReference type="Gene3D" id="2.30.30.40">
    <property type="entry name" value="SH3 Domains"/>
    <property type="match status" value="1"/>
</dbReference>
<dbReference type="SMART" id="SM00228">
    <property type="entry name" value="PDZ"/>
    <property type="match status" value="1"/>
</dbReference>
<dbReference type="InterPro" id="IPR008144">
    <property type="entry name" value="Guanylate_kin-like_dom"/>
</dbReference>
<feature type="domain" description="Guanylate kinase-like" evidence="5">
    <location>
        <begin position="455"/>
        <end position="658"/>
    </location>
</feature>
<dbReference type="AlphaFoldDB" id="A0A9J2PFP2"/>
<keyword evidence="2 3" id="KW-0728">SH3 domain</keyword>
<dbReference type="InterPro" id="IPR036028">
    <property type="entry name" value="SH3-like_dom_sf"/>
</dbReference>
<dbReference type="SMART" id="SM00072">
    <property type="entry name" value="GuKc"/>
    <property type="match status" value="1"/>
</dbReference>
<name>A0A9J2PFP2_ASCLU</name>
<evidence type="ECO:0000259" key="6">
    <source>
        <dbReference type="PROSITE" id="PS50106"/>
    </source>
</evidence>
<dbReference type="PROSITE" id="PS50106">
    <property type="entry name" value="PDZ"/>
    <property type="match status" value="1"/>
</dbReference>
<dbReference type="Proteomes" id="UP000036681">
    <property type="component" value="Unplaced"/>
</dbReference>
<dbReference type="PROSITE" id="PS00856">
    <property type="entry name" value="GUANYLATE_KINASE_1"/>
    <property type="match status" value="1"/>
</dbReference>
<dbReference type="Pfam" id="PF00595">
    <property type="entry name" value="PDZ"/>
    <property type="match status" value="1"/>
</dbReference>
<comment type="similarity">
    <text evidence="1">Belongs to the MAGUK family.</text>
</comment>
<evidence type="ECO:0000259" key="5">
    <source>
        <dbReference type="PROSITE" id="PS50052"/>
    </source>
</evidence>
<dbReference type="SUPFAM" id="SSF50044">
    <property type="entry name" value="SH3-domain"/>
    <property type="match status" value="1"/>
</dbReference>
<evidence type="ECO:0000256" key="2">
    <source>
        <dbReference type="ARBA" id="ARBA00022443"/>
    </source>
</evidence>
<dbReference type="Gene3D" id="3.40.50.300">
    <property type="entry name" value="P-loop containing nucleotide triphosphate hydrolases"/>
    <property type="match status" value="1"/>
</dbReference>
<dbReference type="PROSITE" id="PS50002">
    <property type="entry name" value="SH3"/>
    <property type="match status" value="1"/>
</dbReference>
<protein>
    <submittedName>
        <fullName evidence="8">Uncharacterized protein</fullName>
    </submittedName>
</protein>
<dbReference type="SMART" id="SM00326">
    <property type="entry name" value="SH3"/>
    <property type="match status" value="1"/>
</dbReference>
<dbReference type="Pfam" id="PF00625">
    <property type="entry name" value="Guanylate_kin"/>
    <property type="match status" value="1"/>
</dbReference>
<feature type="domain" description="PDZ" evidence="6">
    <location>
        <begin position="241"/>
        <end position="324"/>
    </location>
</feature>